<feature type="domain" description="TFIIE beta" evidence="8">
    <location>
        <begin position="69"/>
        <end position="144"/>
    </location>
</feature>
<dbReference type="InterPro" id="IPR040501">
    <property type="entry name" value="TFA2_Winged_2"/>
</dbReference>
<comment type="caution">
    <text evidence="9">The sequence shown here is derived from an EMBL/GenBank/DDBJ whole genome shotgun (WGS) entry which is preliminary data.</text>
</comment>
<dbReference type="AlphaFoldDB" id="A0ABD1ZIY8"/>
<name>A0ABD1ZIY8_9MARC</name>
<keyword evidence="5" id="KW-0539">Nucleus</keyword>
<evidence type="ECO:0000259" key="8">
    <source>
        <dbReference type="PROSITE" id="PS51351"/>
    </source>
</evidence>
<dbReference type="PANTHER" id="PTHR12716">
    <property type="entry name" value="TRANSCRIPTION INITIATION FACTOR IIE, BETA SUBUNIT"/>
    <property type="match status" value="1"/>
</dbReference>
<dbReference type="GO" id="GO:0003677">
    <property type="term" value="F:DNA binding"/>
    <property type="evidence" value="ECO:0007669"/>
    <property type="project" value="UniProtKB-KW"/>
</dbReference>
<dbReference type="EMBL" id="JBHFFA010000001">
    <property type="protein sequence ID" value="KAL2651420.1"/>
    <property type="molecule type" value="Genomic_DNA"/>
</dbReference>
<sequence>MALSQKLAQFNKQQEKLQASLAKINQNRPAPAPQPKAPAPSRKAPTRESSKKNAVPFAQRFSFTNDTEKLQQIATIRRAPVGAQIKRVLDLLLETRQALLPEEINDSCFVDVAGNKDVFDSLKSNVKVSFEDGRFAYKSKHDVKNKQELLVLIRKVPEGIPMGDLKDSYPGVMNDVQELKASGDVWLLMNSDSQEDVAYPNDPKAKIKIDEDLKQLIRSIEIPREFIDVERELTKAGLKPATNTARREAVKGALRNAQLSTSKKTKKRRETKRTKYTNAHLPELFQMNLGGGK</sequence>
<evidence type="ECO:0000256" key="6">
    <source>
        <dbReference type="ARBA" id="ARBA00025581"/>
    </source>
</evidence>
<proteinExistence type="predicted"/>
<dbReference type="InterPro" id="IPR003166">
    <property type="entry name" value="TFIIE_bsu_DNA-bd"/>
</dbReference>
<evidence type="ECO:0000256" key="4">
    <source>
        <dbReference type="ARBA" id="ARBA00023163"/>
    </source>
</evidence>
<keyword evidence="10" id="KW-1185">Reference proteome</keyword>
<evidence type="ECO:0000256" key="3">
    <source>
        <dbReference type="ARBA" id="ARBA00023125"/>
    </source>
</evidence>
<evidence type="ECO:0000256" key="1">
    <source>
        <dbReference type="ARBA" id="ARBA00004123"/>
    </source>
</evidence>
<feature type="region of interest" description="Disordered" evidence="7">
    <location>
        <begin position="18"/>
        <end position="58"/>
    </location>
</feature>
<dbReference type="PROSITE" id="PS51351">
    <property type="entry name" value="TFIIE_BETA_C"/>
    <property type="match status" value="1"/>
</dbReference>
<comment type="subcellular location">
    <subcellularLocation>
        <location evidence="1">Nucleus</location>
    </subcellularLocation>
</comment>
<evidence type="ECO:0000313" key="9">
    <source>
        <dbReference type="EMBL" id="KAL2651420.1"/>
    </source>
</evidence>
<keyword evidence="4" id="KW-0804">Transcription</keyword>
<dbReference type="GO" id="GO:0005634">
    <property type="term" value="C:nucleus"/>
    <property type="evidence" value="ECO:0007669"/>
    <property type="project" value="UniProtKB-SubCell"/>
</dbReference>
<accession>A0ABD1ZIY8</accession>
<organism evidence="9 10">
    <name type="scientific">Riccia fluitans</name>
    <dbReference type="NCBI Taxonomy" id="41844"/>
    <lineage>
        <taxon>Eukaryota</taxon>
        <taxon>Viridiplantae</taxon>
        <taxon>Streptophyta</taxon>
        <taxon>Embryophyta</taxon>
        <taxon>Marchantiophyta</taxon>
        <taxon>Marchantiopsida</taxon>
        <taxon>Marchantiidae</taxon>
        <taxon>Marchantiales</taxon>
        <taxon>Ricciaceae</taxon>
        <taxon>Riccia</taxon>
    </lineage>
</organism>
<gene>
    <name evidence="9" type="ORF">R1flu_019548</name>
</gene>
<protein>
    <recommendedName>
        <fullName evidence="8">TFIIE beta domain-containing protein</fullName>
    </recommendedName>
</protein>
<feature type="region of interest" description="Disordered" evidence="7">
    <location>
        <begin position="252"/>
        <end position="293"/>
    </location>
</feature>
<dbReference type="PANTHER" id="PTHR12716:SF8">
    <property type="entry name" value="TRANSCRIPTION INITIATION FACTOR IIE SUBUNIT BETA"/>
    <property type="match status" value="1"/>
</dbReference>
<dbReference type="InterPro" id="IPR016656">
    <property type="entry name" value="TFIIE-bsu"/>
</dbReference>
<comment type="function">
    <text evidence="6">Recruits TFIIH to the initiation complex and stimulates the RNA polymerase II C-terminal domain kinase and DNA-dependent ATPase activities of TFIIH. Both TFIIH and TFIIE are required for promoter clearance by RNA polymerase.</text>
</comment>
<evidence type="ECO:0000256" key="7">
    <source>
        <dbReference type="SAM" id="MobiDB-lite"/>
    </source>
</evidence>
<feature type="compositionally biased region" description="Basic residues" evidence="7">
    <location>
        <begin position="263"/>
        <end position="275"/>
    </location>
</feature>
<keyword evidence="2" id="KW-0805">Transcription regulation</keyword>
<keyword evidence="3" id="KW-0238">DNA-binding</keyword>
<evidence type="ECO:0000313" key="10">
    <source>
        <dbReference type="Proteomes" id="UP001605036"/>
    </source>
</evidence>
<dbReference type="Pfam" id="PF18121">
    <property type="entry name" value="TFA2_Winged_2"/>
    <property type="match status" value="1"/>
</dbReference>
<dbReference type="Proteomes" id="UP001605036">
    <property type="component" value="Unassembled WGS sequence"/>
</dbReference>
<evidence type="ECO:0000256" key="2">
    <source>
        <dbReference type="ARBA" id="ARBA00023015"/>
    </source>
</evidence>
<reference evidence="9 10" key="1">
    <citation type="submission" date="2024-09" db="EMBL/GenBank/DDBJ databases">
        <title>Chromosome-scale assembly of Riccia fluitans.</title>
        <authorList>
            <person name="Paukszto L."/>
            <person name="Sawicki J."/>
            <person name="Karawczyk K."/>
            <person name="Piernik-Szablinska J."/>
            <person name="Szczecinska M."/>
            <person name="Mazdziarz M."/>
        </authorList>
    </citation>
    <scope>NUCLEOTIDE SEQUENCE [LARGE SCALE GENOMIC DNA]</scope>
    <source>
        <strain evidence="9">Rf_01</strain>
        <tissue evidence="9">Aerial parts of the thallus</tissue>
    </source>
</reference>
<evidence type="ECO:0000256" key="5">
    <source>
        <dbReference type="ARBA" id="ARBA00023242"/>
    </source>
</evidence>